<evidence type="ECO:0000256" key="1">
    <source>
        <dbReference type="ARBA" id="ARBA00010690"/>
    </source>
</evidence>
<dbReference type="OrthoDB" id="9810419at2"/>
<dbReference type="GO" id="GO:0005886">
    <property type="term" value="C:plasma membrane"/>
    <property type="evidence" value="ECO:0007669"/>
    <property type="project" value="TreeGrafter"/>
</dbReference>
<evidence type="ECO:0000313" key="3">
    <source>
        <dbReference type="Proteomes" id="UP000297762"/>
    </source>
</evidence>
<dbReference type="AlphaFoldDB" id="A0A4R9K163"/>
<dbReference type="GO" id="GO:0009306">
    <property type="term" value="P:protein secretion"/>
    <property type="evidence" value="ECO:0007669"/>
    <property type="project" value="InterPro"/>
</dbReference>
<protein>
    <recommendedName>
        <fullName evidence="4">Type III secretion protein</fullName>
    </recommendedName>
</protein>
<proteinExistence type="inferred from homology"/>
<reference evidence="2" key="1">
    <citation type="journal article" date="2019" name="PLoS Negl. Trop. Dis.">
        <title>Revisiting the worldwide diversity of Leptospira species in the environment.</title>
        <authorList>
            <person name="Vincent A.T."/>
            <person name="Schiettekatte O."/>
            <person name="Bourhy P."/>
            <person name="Veyrier F.J."/>
            <person name="Picardeau M."/>
        </authorList>
    </citation>
    <scope>NUCLEOTIDE SEQUENCE [LARGE SCALE GENOMIC DNA]</scope>
    <source>
        <strain evidence="2">201702455</strain>
    </source>
</reference>
<dbReference type="Proteomes" id="UP000297762">
    <property type="component" value="Unassembled WGS sequence"/>
</dbReference>
<comment type="similarity">
    <text evidence="1">Belongs to the type III secretion exporter family.</text>
</comment>
<name>A0A4R9K163_9LEPT</name>
<dbReference type="Pfam" id="PF01312">
    <property type="entry name" value="Bac_export_2"/>
    <property type="match status" value="1"/>
</dbReference>
<dbReference type="EMBL" id="RQGF01000030">
    <property type="protein sequence ID" value="TGL59419.1"/>
    <property type="molecule type" value="Genomic_DNA"/>
</dbReference>
<dbReference type="InterPro" id="IPR029025">
    <property type="entry name" value="T3SS_substrate_exporter_C"/>
</dbReference>
<dbReference type="Gene3D" id="3.40.1690.10">
    <property type="entry name" value="secretion proteins EscU"/>
    <property type="match status" value="1"/>
</dbReference>
<dbReference type="PANTHER" id="PTHR30531:SF12">
    <property type="entry name" value="FLAGELLAR BIOSYNTHETIC PROTEIN FLHB"/>
    <property type="match status" value="1"/>
</dbReference>
<accession>A0A4R9K163</accession>
<dbReference type="InterPro" id="IPR006135">
    <property type="entry name" value="T3SS_substrate_exporter"/>
</dbReference>
<keyword evidence="3" id="KW-1185">Reference proteome</keyword>
<dbReference type="PANTHER" id="PTHR30531">
    <property type="entry name" value="FLAGELLAR BIOSYNTHETIC PROTEIN FLHB"/>
    <property type="match status" value="1"/>
</dbReference>
<dbReference type="SUPFAM" id="SSF160544">
    <property type="entry name" value="EscU C-terminal domain-like"/>
    <property type="match status" value="1"/>
</dbReference>
<dbReference type="PRINTS" id="PR00950">
    <property type="entry name" value="TYPE3IMSPROT"/>
</dbReference>
<comment type="caution">
    <text evidence="2">The sequence shown here is derived from an EMBL/GenBank/DDBJ whole genome shotgun (WGS) entry which is preliminary data.</text>
</comment>
<gene>
    <name evidence="2" type="ORF">EHQ64_15085</name>
</gene>
<sequence>MKLGIALKFTPNENKGPMVLAKGEGFLGEKIKRIAKNHGVPIVEDRVLAEALTPVPIGQEIPENLYRAVASVFAFVLNQKAESN</sequence>
<evidence type="ECO:0000313" key="2">
    <source>
        <dbReference type="EMBL" id="TGL59419.1"/>
    </source>
</evidence>
<organism evidence="2 3">
    <name type="scientific">Leptospira sarikeiensis</name>
    <dbReference type="NCBI Taxonomy" id="2484943"/>
    <lineage>
        <taxon>Bacteria</taxon>
        <taxon>Pseudomonadati</taxon>
        <taxon>Spirochaetota</taxon>
        <taxon>Spirochaetia</taxon>
        <taxon>Leptospirales</taxon>
        <taxon>Leptospiraceae</taxon>
        <taxon>Leptospira</taxon>
    </lineage>
</organism>
<evidence type="ECO:0008006" key="4">
    <source>
        <dbReference type="Google" id="ProtNLM"/>
    </source>
</evidence>